<dbReference type="InterPro" id="IPR056789">
    <property type="entry name" value="LRR_R13L1-DRL21"/>
</dbReference>
<dbReference type="SUPFAM" id="SSF52058">
    <property type="entry name" value="L domain-like"/>
    <property type="match status" value="2"/>
</dbReference>
<dbReference type="Gene3D" id="1.20.5.4130">
    <property type="match status" value="1"/>
</dbReference>
<keyword evidence="2" id="KW-0677">Repeat</keyword>
<dbReference type="Pfam" id="PF23598">
    <property type="entry name" value="LRR_14"/>
    <property type="match status" value="1"/>
</dbReference>
<evidence type="ECO:0000256" key="3">
    <source>
        <dbReference type="SAM" id="MobiDB-lite"/>
    </source>
</evidence>
<name>A0A9Q1KRS3_9CARY</name>
<dbReference type="InterPro" id="IPR057135">
    <property type="entry name" value="At4g27190-like_LRR"/>
</dbReference>
<feature type="compositionally biased region" description="Acidic residues" evidence="3">
    <location>
        <begin position="924"/>
        <end position="936"/>
    </location>
</feature>
<dbReference type="Pfam" id="PF25019">
    <property type="entry name" value="LRR_R13L1-DRL21"/>
    <property type="match status" value="1"/>
</dbReference>
<evidence type="ECO:0000259" key="4">
    <source>
        <dbReference type="Pfam" id="PF23247"/>
    </source>
</evidence>
<dbReference type="InterPro" id="IPR055414">
    <property type="entry name" value="LRR_R13L4/SHOC2-like"/>
</dbReference>
<dbReference type="Proteomes" id="UP001153076">
    <property type="component" value="Unassembled WGS sequence"/>
</dbReference>
<accession>A0A9Q1KRS3</accession>
<dbReference type="InterPro" id="IPR003591">
    <property type="entry name" value="Leu-rich_rpt_typical-subtyp"/>
</dbReference>
<evidence type="ECO:0000313" key="7">
    <source>
        <dbReference type="EMBL" id="KAJ8448640.1"/>
    </source>
</evidence>
<proteinExistence type="predicted"/>
<evidence type="ECO:0000256" key="1">
    <source>
        <dbReference type="ARBA" id="ARBA00022614"/>
    </source>
</evidence>
<keyword evidence="1" id="KW-0433">Leucine-rich repeat</keyword>
<protein>
    <submittedName>
        <fullName evidence="7">Uncharacterized protein</fullName>
    </submittedName>
</protein>
<organism evidence="7 8">
    <name type="scientific">Carnegiea gigantea</name>
    <dbReference type="NCBI Taxonomy" id="171969"/>
    <lineage>
        <taxon>Eukaryota</taxon>
        <taxon>Viridiplantae</taxon>
        <taxon>Streptophyta</taxon>
        <taxon>Embryophyta</taxon>
        <taxon>Tracheophyta</taxon>
        <taxon>Spermatophyta</taxon>
        <taxon>Magnoliopsida</taxon>
        <taxon>eudicotyledons</taxon>
        <taxon>Gunneridae</taxon>
        <taxon>Pentapetalae</taxon>
        <taxon>Caryophyllales</taxon>
        <taxon>Cactineae</taxon>
        <taxon>Cactaceae</taxon>
        <taxon>Cactoideae</taxon>
        <taxon>Echinocereeae</taxon>
        <taxon>Carnegiea</taxon>
    </lineage>
</organism>
<dbReference type="PANTHER" id="PTHR47186:SF13">
    <property type="entry name" value="DISEASE RESISTANCE PROTEIN RGA3"/>
    <property type="match status" value="1"/>
</dbReference>
<dbReference type="EMBL" id="JAKOGI010000028">
    <property type="protein sequence ID" value="KAJ8448640.1"/>
    <property type="molecule type" value="Genomic_DNA"/>
</dbReference>
<feature type="region of interest" description="Disordered" evidence="3">
    <location>
        <begin position="924"/>
        <end position="944"/>
    </location>
</feature>
<dbReference type="InterPro" id="IPR032675">
    <property type="entry name" value="LRR_dom_sf"/>
</dbReference>
<dbReference type="SMART" id="SM00369">
    <property type="entry name" value="LRR_TYP"/>
    <property type="match status" value="2"/>
</dbReference>
<reference evidence="7" key="1">
    <citation type="submission" date="2022-04" db="EMBL/GenBank/DDBJ databases">
        <title>Carnegiea gigantea Genome sequencing and assembly v2.</title>
        <authorList>
            <person name="Copetti D."/>
            <person name="Sanderson M.J."/>
            <person name="Burquez A."/>
            <person name="Wojciechowski M.F."/>
        </authorList>
    </citation>
    <scope>NUCLEOTIDE SEQUENCE</scope>
    <source>
        <strain evidence="7">SGP5-SGP5p</strain>
        <tissue evidence="7">Aerial part</tissue>
    </source>
</reference>
<evidence type="ECO:0000313" key="8">
    <source>
        <dbReference type="Proteomes" id="UP001153076"/>
    </source>
</evidence>
<gene>
    <name evidence="7" type="ORF">Cgig2_010527</name>
</gene>
<evidence type="ECO:0000259" key="5">
    <source>
        <dbReference type="Pfam" id="PF23598"/>
    </source>
</evidence>
<feature type="domain" description="Disease resistance R13L4/SHOC-2-like LRR" evidence="5">
    <location>
        <begin position="298"/>
        <end position="389"/>
    </location>
</feature>
<evidence type="ECO:0000259" key="6">
    <source>
        <dbReference type="Pfam" id="PF25019"/>
    </source>
</evidence>
<dbReference type="OrthoDB" id="1934998at2759"/>
<comment type="caution">
    <text evidence="7">The sequence shown here is derived from an EMBL/GenBank/DDBJ whole genome shotgun (WGS) entry which is preliminary data.</text>
</comment>
<sequence length="944" mass="107429">MHGSITRKLGVPQGTGFELFRDSKICQIQWVTYCTRDSKTTKVSGTVAVARRFGRLVKLREGGYIRNKQHLKHIIIAFHGGGASNKTVDHEKALLEDLQPNSNLIRVTVFWANLPEGMRYLTSLRSLFIRDCGRLKSPPGLIRELISRVQLEIRGNALTGTRSALEIAVKAADELREKKEILCSESIQKDRMDLESAKSVAQSLHGALQCSELKELCSAWQYESELENLERTVATIKAVLLDAGGKYEHELSHQAQLWIEELTDAMGSDFSGSKLRTYLRVAKWFKIDDRLVLNGTRLRVLDLSYLKISTSLHMVGKLLHLRYLDLSGNLWLEELPESIVQLQNLQTLKLRGNHRLIKLPEDLSKLGKLRLLDLNDSNIESLPNSIGDLLHLAHLDLSGNDMLTELSESIMELHDLRTLRLKCCDQLRELPKDLSKLVKLRLLDITGCWEINAMPRGMQKLSCLQTLPLFVVGETNSNRKHCFADQLEGLKALNNLHGHLEIRFSIFQKATYVDENGRQGEYLRNKEHLTHITIDFKESDGGVDCEEALLEDLQPHSNLKRLQLSWYCGKRMPTWARKHSLGALLPQLVEIHLVYCDGLQCLPSLGILCHLKSLIVEAMSNLLYIENTSASSSSAAIASKSELESFFPSLEELKLEDLPKLKGWWSDNEIFYRSGRQERGVLPSFPRLLHLHIWRCPKLSCIPLCPTTERVTLGKSNRRLRIMESQCINSKLRIVYTEDIRCLNLALSVKTFSCLEQMEIRDDELESFSDVSELLRRCSFSLRSLVIDGCPNLRSLCGGLEYLAALETLHLRNLPNLNLSDGEYGEPWLRLRQSLRFLSLEHLHRLVTLPEEIHHLTSLQSLFIRGCRGLQSLPCSIRELFSLKLLEITDCSGLLKKRCQRVTGKDWCNIQHIPEIVITTEVDMDSDEDNDSEYSNESDSGHCL</sequence>
<evidence type="ECO:0000256" key="2">
    <source>
        <dbReference type="ARBA" id="ARBA00022737"/>
    </source>
</evidence>
<dbReference type="AlphaFoldDB" id="A0A9Q1KRS3"/>
<dbReference type="Pfam" id="PF23247">
    <property type="entry name" value="LRR_RPS2"/>
    <property type="match status" value="1"/>
</dbReference>
<feature type="domain" description="Disease resistance protein At4g27190-like leucine-rich repeats" evidence="4">
    <location>
        <begin position="756"/>
        <end position="891"/>
    </location>
</feature>
<keyword evidence="8" id="KW-1185">Reference proteome</keyword>
<dbReference type="PANTHER" id="PTHR47186">
    <property type="entry name" value="LEUCINE-RICH REPEAT-CONTAINING PROTEIN 57"/>
    <property type="match status" value="1"/>
</dbReference>
<feature type="domain" description="R13L1/DRL21-like LRR repeat region" evidence="6">
    <location>
        <begin position="487"/>
        <end position="619"/>
    </location>
</feature>
<dbReference type="Gene3D" id="3.80.10.10">
    <property type="entry name" value="Ribonuclease Inhibitor"/>
    <property type="match status" value="4"/>
</dbReference>